<protein>
    <submittedName>
        <fullName evidence="3">Right-handed parallel beta-helix repeat-containing protein</fullName>
    </submittedName>
</protein>
<feature type="compositionally biased region" description="Basic and acidic residues" evidence="1">
    <location>
        <begin position="424"/>
        <end position="443"/>
    </location>
</feature>
<dbReference type="Gene3D" id="2.160.20.10">
    <property type="entry name" value="Single-stranded right-handed beta-helix, Pectin lyase-like"/>
    <property type="match status" value="1"/>
</dbReference>
<evidence type="ECO:0000313" key="3">
    <source>
        <dbReference type="EMBL" id="MFC6952930.1"/>
    </source>
</evidence>
<reference evidence="3 4" key="1">
    <citation type="journal article" date="2019" name="Int. J. Syst. Evol. Microbiol.">
        <title>The Global Catalogue of Microorganisms (GCM) 10K type strain sequencing project: providing services to taxonomists for standard genome sequencing and annotation.</title>
        <authorList>
            <consortium name="The Broad Institute Genomics Platform"/>
            <consortium name="The Broad Institute Genome Sequencing Center for Infectious Disease"/>
            <person name="Wu L."/>
            <person name="Ma J."/>
        </authorList>
    </citation>
    <scope>NUCLEOTIDE SEQUENCE [LARGE SCALE GENOMIC DNA]</scope>
    <source>
        <strain evidence="3 4">GX26</strain>
    </source>
</reference>
<sequence>MTRRRDVLRAVGGAGALGAAAVAADAVVGSALAGSTTRDGHDDDLPAAQPERGEPRAYEEYTVHRVPDDYDTIQAAVNAADPEDLVLVGPGTYHEAVEVTDTPRLTIRGTDRNEVVLDGEFKREDGVLATVDDVVVENVTARNYVRNGFFWSGVSGWRGSYLTAYNNQVYGIYNIASEHGRYEHSYASGHTDSGFYIGQCKPCHAIIANVRSEYNAIGYSGTNAGGYLTVKDSVFRRNMGGIVPNSLDSEADPPQDSARIENNLVEANDNADAPDESFGYAAFGTGINVAGGTNNEVVGNTVRDHANFGIVAVPMVDENVYPPTGNVFRDNDVSNSGRADLAVGAPEDGGNVFEDNVARTTRPAGLQDGSNVLGGDPWVTMVLLEQFTQLDRGEAPRGDWRSGPEPPFDELESMPDAETAPPREAVRRPREDAAGVDADRRAA</sequence>
<dbReference type="EMBL" id="JBHSXN010000002">
    <property type="protein sequence ID" value="MFC6952930.1"/>
    <property type="molecule type" value="Genomic_DNA"/>
</dbReference>
<dbReference type="SMART" id="SM00710">
    <property type="entry name" value="PbH1"/>
    <property type="match status" value="6"/>
</dbReference>
<evidence type="ECO:0000256" key="1">
    <source>
        <dbReference type="SAM" id="MobiDB-lite"/>
    </source>
</evidence>
<dbReference type="RefSeq" id="WP_336349910.1">
    <property type="nucleotide sequence ID" value="NZ_JAZAQL010000002.1"/>
</dbReference>
<dbReference type="SUPFAM" id="SSF51126">
    <property type="entry name" value="Pectin lyase-like"/>
    <property type="match status" value="1"/>
</dbReference>
<dbReference type="Pfam" id="PF13229">
    <property type="entry name" value="Beta_helix"/>
    <property type="match status" value="1"/>
</dbReference>
<dbReference type="InterPro" id="IPR012334">
    <property type="entry name" value="Pectin_lyas_fold"/>
</dbReference>
<name>A0ABD5VBH5_9EURY</name>
<dbReference type="AlphaFoldDB" id="A0ABD5VBH5"/>
<keyword evidence="4" id="KW-1185">Reference proteome</keyword>
<dbReference type="InterPro" id="IPR006626">
    <property type="entry name" value="PbH1"/>
</dbReference>
<feature type="region of interest" description="Disordered" evidence="1">
    <location>
        <begin position="34"/>
        <end position="56"/>
    </location>
</feature>
<dbReference type="InterPro" id="IPR011050">
    <property type="entry name" value="Pectin_lyase_fold/virulence"/>
</dbReference>
<evidence type="ECO:0000313" key="4">
    <source>
        <dbReference type="Proteomes" id="UP001596395"/>
    </source>
</evidence>
<dbReference type="Proteomes" id="UP001596395">
    <property type="component" value="Unassembled WGS sequence"/>
</dbReference>
<comment type="caution">
    <text evidence="3">The sequence shown here is derived from an EMBL/GenBank/DDBJ whole genome shotgun (WGS) entry which is preliminary data.</text>
</comment>
<feature type="domain" description="Right handed beta helix" evidence="2">
    <location>
        <begin position="147"/>
        <end position="312"/>
    </location>
</feature>
<dbReference type="InterPro" id="IPR039448">
    <property type="entry name" value="Beta_helix"/>
</dbReference>
<accession>A0ABD5VBH5</accession>
<feature type="compositionally biased region" description="Basic and acidic residues" evidence="1">
    <location>
        <begin position="393"/>
        <end position="402"/>
    </location>
</feature>
<gene>
    <name evidence="3" type="ORF">ACFQGB_08645</name>
</gene>
<evidence type="ECO:0000259" key="2">
    <source>
        <dbReference type="Pfam" id="PF13229"/>
    </source>
</evidence>
<dbReference type="PROSITE" id="PS51318">
    <property type="entry name" value="TAT"/>
    <property type="match status" value="1"/>
</dbReference>
<organism evidence="3 4">
    <name type="scientific">Halorubellus litoreus</name>
    <dbReference type="NCBI Taxonomy" id="755308"/>
    <lineage>
        <taxon>Archaea</taxon>
        <taxon>Methanobacteriati</taxon>
        <taxon>Methanobacteriota</taxon>
        <taxon>Stenosarchaea group</taxon>
        <taxon>Halobacteria</taxon>
        <taxon>Halobacteriales</taxon>
        <taxon>Halorubellaceae</taxon>
        <taxon>Halorubellus</taxon>
    </lineage>
</organism>
<proteinExistence type="predicted"/>
<feature type="region of interest" description="Disordered" evidence="1">
    <location>
        <begin position="393"/>
        <end position="443"/>
    </location>
</feature>
<dbReference type="InterPro" id="IPR006311">
    <property type="entry name" value="TAT_signal"/>
</dbReference>